<evidence type="ECO:0000256" key="2">
    <source>
        <dbReference type="ARBA" id="ARBA00022898"/>
    </source>
</evidence>
<evidence type="ECO:0000259" key="3">
    <source>
        <dbReference type="Pfam" id="PF00266"/>
    </source>
</evidence>
<evidence type="ECO:0000313" key="4">
    <source>
        <dbReference type="EMBL" id="UOB19922.1"/>
    </source>
</evidence>
<dbReference type="InterPro" id="IPR016454">
    <property type="entry name" value="Cysteine_dSase"/>
</dbReference>
<name>A0ABY3ZSP7_9STAP</name>
<dbReference type="RefSeq" id="WP_243365281.1">
    <property type="nucleotide sequence ID" value="NZ_CP094348.1"/>
</dbReference>
<dbReference type="Gene3D" id="3.90.1150.10">
    <property type="entry name" value="Aspartate Aminotransferase, domain 1"/>
    <property type="match status" value="1"/>
</dbReference>
<dbReference type="SUPFAM" id="SSF53383">
    <property type="entry name" value="PLP-dependent transferases"/>
    <property type="match status" value="1"/>
</dbReference>
<organism evidence="4 5">
    <name type="scientific">Macrococcus armenti</name>
    <dbReference type="NCBI Taxonomy" id="2875764"/>
    <lineage>
        <taxon>Bacteria</taxon>
        <taxon>Bacillati</taxon>
        <taxon>Bacillota</taxon>
        <taxon>Bacilli</taxon>
        <taxon>Bacillales</taxon>
        <taxon>Staphylococcaceae</taxon>
        <taxon>Macrococcus</taxon>
    </lineage>
</organism>
<dbReference type="Gene3D" id="3.40.640.10">
    <property type="entry name" value="Type I PLP-dependent aspartate aminotransferase-like (Major domain)"/>
    <property type="match status" value="1"/>
</dbReference>
<feature type="domain" description="Aminotransferase class V" evidence="3">
    <location>
        <begin position="2"/>
        <end position="360"/>
    </location>
</feature>
<accession>A0ABY3ZSP7</accession>
<reference evidence="4" key="2">
    <citation type="submission" date="2022-04" db="EMBL/GenBank/DDBJ databases">
        <title>Antimicrobial genetic elements in methicillin-resistant Macrococcus armenti.</title>
        <authorList>
            <person name="Keller J.E."/>
            <person name="Schwendener S."/>
            <person name="Pantucek R."/>
            <person name="Perreten V."/>
        </authorList>
    </citation>
    <scope>NUCLEOTIDE SEQUENCE</scope>
    <source>
        <strain evidence="4">CCM 2609</strain>
    </source>
</reference>
<dbReference type="PANTHER" id="PTHR11601:SF50">
    <property type="entry name" value="CYSTEINE DESULFURASE ISCS 2-RELATED"/>
    <property type="match status" value="1"/>
</dbReference>
<gene>
    <name evidence="4" type="ORF">MRZ06_07715</name>
</gene>
<dbReference type="InterPro" id="IPR000192">
    <property type="entry name" value="Aminotrans_V_dom"/>
</dbReference>
<evidence type="ECO:0000256" key="1">
    <source>
        <dbReference type="ARBA" id="ARBA00001933"/>
    </source>
</evidence>
<dbReference type="InterPro" id="IPR015424">
    <property type="entry name" value="PyrdxlP-dep_Trfase"/>
</dbReference>
<keyword evidence="2" id="KW-0663">Pyridoxal phosphate</keyword>
<keyword evidence="5" id="KW-1185">Reference proteome</keyword>
<sequence>MIYLDNCATTKPDADVMKTFNTVNEKYYFNPSSPHYKGLETNKLLEQARNQIKEILKLNHQSVVFTSGATESNNLLITGMARSKKPFGKTIITSHLEHPSVLETVRALENEGFTVKYIQFNEGKLDLEHFRSLLNSDVTLVCLMHVNNVMGAILPITAIHEILKDYPKVHFHVDCVQSFGKLALPVHAMDSFVLSGHKFNGLKGQGILVFDQLKTITHTMFGGGQEYGFRSGTVNVANDVALSRAIRIAENERVQLVKRTSKFKMMIEEEVKKLPGLVVNSLPDGAPHIVNIGFPGVKGEVIVNAFSKADICISTTSACSSKRAKFNEALNALHVPETVIAGSVRISFDKYTTEDDINQFINVLNKIYNDMKELIKDAV</sequence>
<dbReference type="InterPro" id="IPR015422">
    <property type="entry name" value="PyrdxlP-dep_Trfase_small"/>
</dbReference>
<evidence type="ECO:0000313" key="5">
    <source>
        <dbReference type="Proteomes" id="UP000830343"/>
    </source>
</evidence>
<dbReference type="Pfam" id="PF00266">
    <property type="entry name" value="Aminotran_5"/>
    <property type="match status" value="1"/>
</dbReference>
<dbReference type="EMBL" id="CP094348">
    <property type="protein sequence ID" value="UOB19922.1"/>
    <property type="molecule type" value="Genomic_DNA"/>
</dbReference>
<dbReference type="InterPro" id="IPR015421">
    <property type="entry name" value="PyrdxlP-dep_Trfase_major"/>
</dbReference>
<reference evidence="4" key="1">
    <citation type="submission" date="2022-03" db="EMBL/GenBank/DDBJ databases">
        <authorList>
            <person name="Vrbovska V."/>
            <person name="Kovarovic V."/>
            <person name="Botka T."/>
            <person name="Pantucek R."/>
        </authorList>
    </citation>
    <scope>NUCLEOTIDE SEQUENCE</scope>
    <source>
        <strain evidence="4">CCM 2609</strain>
    </source>
</reference>
<dbReference type="PANTHER" id="PTHR11601">
    <property type="entry name" value="CYSTEINE DESULFURYLASE FAMILY MEMBER"/>
    <property type="match status" value="1"/>
</dbReference>
<dbReference type="Proteomes" id="UP000830343">
    <property type="component" value="Chromosome"/>
</dbReference>
<protein>
    <submittedName>
        <fullName evidence="4">Cysteine desulfurase</fullName>
    </submittedName>
</protein>
<dbReference type="PIRSF" id="PIRSF005572">
    <property type="entry name" value="NifS"/>
    <property type="match status" value="1"/>
</dbReference>
<proteinExistence type="predicted"/>
<comment type="cofactor">
    <cofactor evidence="1">
        <name>pyridoxal 5'-phosphate</name>
        <dbReference type="ChEBI" id="CHEBI:597326"/>
    </cofactor>
</comment>